<evidence type="ECO:0000313" key="2">
    <source>
        <dbReference type="Proteomes" id="UP000263377"/>
    </source>
</evidence>
<reference evidence="1 2" key="1">
    <citation type="submission" date="2018-08" db="EMBL/GenBank/DDBJ databases">
        <title>Diversity &amp; Physiological Properties of Lignin-Decomposing Actinobacteria from Soil.</title>
        <authorList>
            <person name="Roh S.G."/>
            <person name="Kim S.B."/>
        </authorList>
    </citation>
    <scope>NUCLEOTIDE SEQUENCE [LARGE SCALE GENOMIC DNA]</scope>
    <source>
        <strain evidence="1 2">MMS17-GH009</strain>
    </source>
</reference>
<dbReference type="EMBL" id="QVIG01000001">
    <property type="protein sequence ID" value="RGD62404.1"/>
    <property type="molecule type" value="Genomic_DNA"/>
</dbReference>
<comment type="caution">
    <text evidence="1">The sequence shown here is derived from an EMBL/GenBank/DDBJ whole genome shotgun (WGS) entry which is preliminary data.</text>
</comment>
<dbReference type="Proteomes" id="UP000263377">
    <property type="component" value="Unassembled WGS sequence"/>
</dbReference>
<organism evidence="1 2">
    <name type="scientific">Kitasatospora xanthocidica</name>
    <dbReference type="NCBI Taxonomy" id="83382"/>
    <lineage>
        <taxon>Bacteria</taxon>
        <taxon>Bacillati</taxon>
        <taxon>Actinomycetota</taxon>
        <taxon>Actinomycetes</taxon>
        <taxon>Kitasatosporales</taxon>
        <taxon>Streptomycetaceae</taxon>
        <taxon>Kitasatospora</taxon>
    </lineage>
</organism>
<dbReference type="AlphaFoldDB" id="A0A373A3Q9"/>
<gene>
    <name evidence="1" type="ORF">DR950_35795</name>
</gene>
<accession>A0A373A3Q9</accession>
<proteinExistence type="predicted"/>
<keyword evidence="2" id="KW-1185">Reference proteome</keyword>
<evidence type="ECO:0000313" key="1">
    <source>
        <dbReference type="EMBL" id="RGD62404.1"/>
    </source>
</evidence>
<dbReference type="RefSeq" id="WP_117490836.1">
    <property type="nucleotide sequence ID" value="NZ_QVIG01000001.1"/>
</dbReference>
<sequence>MIVTTDTGAAMVVIGPNGERVRIRSLARRPMLASACETFDHLRLSPGAHHVIPGRPDTETVLHVLRGAAVVGQLSDETDHLASVGDLLMAHRGRTLHLEAGPLGAELLCLTLAVPRHTAGARAAPARRRATRRARP</sequence>
<protein>
    <recommendedName>
        <fullName evidence="3">Cupin domain-containing protein</fullName>
    </recommendedName>
</protein>
<evidence type="ECO:0008006" key="3">
    <source>
        <dbReference type="Google" id="ProtNLM"/>
    </source>
</evidence>
<name>A0A373A3Q9_9ACTN</name>